<protein>
    <recommendedName>
        <fullName evidence="2">VDE lipocalin domain-containing protein</fullName>
    </recommendedName>
</protein>
<dbReference type="InterPro" id="IPR002110">
    <property type="entry name" value="Ankyrin_rpt"/>
</dbReference>
<proteinExistence type="predicted"/>
<dbReference type="EMBL" id="CAXAMN010025805">
    <property type="protein sequence ID" value="CAK9098089.1"/>
    <property type="molecule type" value="Genomic_DNA"/>
</dbReference>
<dbReference type="Pfam" id="PF13637">
    <property type="entry name" value="Ank_4"/>
    <property type="match status" value="1"/>
</dbReference>
<dbReference type="Proteomes" id="UP001642484">
    <property type="component" value="Unassembled WGS sequence"/>
</dbReference>
<dbReference type="PROSITE" id="PS50088">
    <property type="entry name" value="ANK_REPEAT"/>
    <property type="match status" value="2"/>
</dbReference>
<evidence type="ECO:0000259" key="2">
    <source>
        <dbReference type="Pfam" id="PF07137"/>
    </source>
</evidence>
<feature type="repeat" description="ANK" evidence="1">
    <location>
        <begin position="80"/>
        <end position="112"/>
    </location>
</feature>
<dbReference type="InterPro" id="IPR036770">
    <property type="entry name" value="Ankyrin_rpt-contain_sf"/>
</dbReference>
<dbReference type="SMART" id="SM00248">
    <property type="entry name" value="ANK"/>
    <property type="match status" value="5"/>
</dbReference>
<dbReference type="Gene3D" id="1.25.40.20">
    <property type="entry name" value="Ankyrin repeat-containing domain"/>
    <property type="match status" value="1"/>
</dbReference>
<reference evidence="3 4" key="1">
    <citation type="submission" date="2024-02" db="EMBL/GenBank/DDBJ databases">
        <authorList>
            <person name="Chen Y."/>
            <person name="Shah S."/>
            <person name="Dougan E. K."/>
            <person name="Thang M."/>
            <person name="Chan C."/>
        </authorList>
    </citation>
    <scope>NUCLEOTIDE SEQUENCE [LARGE SCALE GENOMIC DNA]</scope>
</reference>
<accession>A0ABP0RD59</accession>
<evidence type="ECO:0000256" key="1">
    <source>
        <dbReference type="PROSITE-ProRule" id="PRU00023"/>
    </source>
</evidence>
<feature type="domain" description="VDE lipocalin" evidence="2">
    <location>
        <begin position="271"/>
        <end position="464"/>
    </location>
</feature>
<dbReference type="SUPFAM" id="SSF50814">
    <property type="entry name" value="Lipocalins"/>
    <property type="match status" value="1"/>
</dbReference>
<evidence type="ECO:0000313" key="3">
    <source>
        <dbReference type="EMBL" id="CAK9098089.1"/>
    </source>
</evidence>
<keyword evidence="1" id="KW-0040">ANK repeat</keyword>
<dbReference type="Pfam" id="PF07137">
    <property type="entry name" value="VDE"/>
    <property type="match status" value="1"/>
</dbReference>
<comment type="caution">
    <text evidence="3">The sequence shown here is derived from an EMBL/GenBank/DDBJ whole genome shotgun (WGS) entry which is preliminary data.</text>
</comment>
<name>A0ABP0RD59_9DINO</name>
<feature type="repeat" description="ANK" evidence="1">
    <location>
        <begin position="113"/>
        <end position="145"/>
    </location>
</feature>
<gene>
    <name evidence="3" type="ORF">CCMP2556_LOCUS46482</name>
</gene>
<organism evidence="3 4">
    <name type="scientific">Durusdinium trenchii</name>
    <dbReference type="NCBI Taxonomy" id="1381693"/>
    <lineage>
        <taxon>Eukaryota</taxon>
        <taxon>Sar</taxon>
        <taxon>Alveolata</taxon>
        <taxon>Dinophyceae</taxon>
        <taxon>Suessiales</taxon>
        <taxon>Symbiodiniaceae</taxon>
        <taxon>Durusdinium</taxon>
    </lineage>
</organism>
<dbReference type="InterPro" id="IPR039323">
    <property type="entry name" value="ANKRD_45/46/60"/>
</dbReference>
<evidence type="ECO:0000313" key="4">
    <source>
        <dbReference type="Proteomes" id="UP001642484"/>
    </source>
</evidence>
<dbReference type="InterPro" id="IPR010788">
    <property type="entry name" value="VDE_dom"/>
</dbReference>
<dbReference type="PROSITE" id="PS50297">
    <property type="entry name" value="ANK_REP_REGION"/>
    <property type="match status" value="1"/>
</dbReference>
<keyword evidence="4" id="KW-1185">Reference proteome</keyword>
<dbReference type="PANTHER" id="PTHR22677">
    <property type="entry name" value="ANKYRIN REPEAT DOMAIN-CONTAINING PROTEIN 60"/>
    <property type="match status" value="1"/>
</dbReference>
<dbReference type="Pfam" id="PF12796">
    <property type="entry name" value="Ank_2"/>
    <property type="match status" value="1"/>
</dbReference>
<dbReference type="SUPFAM" id="SSF48403">
    <property type="entry name" value="Ankyrin repeat"/>
    <property type="match status" value="1"/>
</dbReference>
<sequence>MPPATDDDDLTTWNAFRGAVDRGDLEEVNEMLENGCNPYQKVSGDGANWTVLMLAANAGHEELVQKFSKGGKGVSEKDSHGFQAMMLAALKGHTGVCRTLLERKADCNASNEYGETPLMMAAAMGHNDVVSMLLAANADANACDGNAMSAVKKASRWGHVDCLRTLLPKVNQDPREMKHCLLFGKLYDHPEVMAEIQKVLEPEEEADLPQAKAQQVLILRRLEGPALSWCDLGRVDHATPRGWLPCSLLSAQEKVLGRRGVPPLDRLHPTMIRCGDLYKPTDASAERIDDFSECSISEHHCVAQRKLHCQRPERLPAGPLELQSLTGTWYITKGWNKLFDCFDCQVHHFSLQGGPKPLQGDLKYSVKKDLNCTGTVSHCEYLPREVHQSFAQDPANPMHLINHNNSAKEMHYMDDWYVLAARPDVYSLIYYCGCNDAVCGYAGSVLYTRSPHFEDLAPQDVAEIKGAILASGVSDFTFDGLCSVESAMTVGSSSSAILPTTVSAESSMGAVRDLQMLRKRPTGPSKVVLSSSRRVDRPEVEDFEQVKQTVPPEALIDAESGRQLNAIMRQMGSDEIGYPTNVAADLKTGVKKVQHRHVGEAKPMEADGSCSHHLLVRDGNSSDCILPQRIDVGKHFIMTGGPEAIREPYEDMISRVSSFGRYLFNLQDLPVVEKLFEDEKFQHFAKSVCPKEKQVLDPFQFNFILSVPGQTVALHLDAPYFLGATRFQVPQWLLAVMVFSGLFQERFVDQVQVVGYLHDQMAVEDQSAGGLFLYYDENSATPKSFPSSPLSGISVDGSKTLHAAGVFKPEVKTPFLDKDKDNALFYVGDELWELRSEGQVLQSYNSSELRMTIVYRARCFTSEEERQRYLKQAPEDLLSLDEILEKLKEDLVKRRRLSRDQAASMDRLDLAVMLLDTYIKYPLPDLQHAKVPLNYCALPRRAGQFRHLLTRLLSPFCG</sequence>
<dbReference type="PANTHER" id="PTHR22677:SF4">
    <property type="entry name" value="USHER SYNDROME TYPE-1G PROTEIN-LIKE PROTEIN"/>
    <property type="match status" value="1"/>
</dbReference>
<dbReference type="InterPro" id="IPR012674">
    <property type="entry name" value="Calycin"/>
</dbReference>
<dbReference type="Gene3D" id="2.40.128.20">
    <property type="match status" value="1"/>
</dbReference>